<dbReference type="OrthoDB" id="9779853at2"/>
<protein>
    <submittedName>
        <fullName evidence="2">Alpha/beta hydrolase</fullName>
    </submittedName>
</protein>
<dbReference type="PANTHER" id="PTHR43689:SF8">
    <property type="entry name" value="ALPHA_BETA-HYDROLASES SUPERFAMILY PROTEIN"/>
    <property type="match status" value="1"/>
</dbReference>
<evidence type="ECO:0000259" key="1">
    <source>
        <dbReference type="Pfam" id="PF00561"/>
    </source>
</evidence>
<gene>
    <name evidence="2" type="ORF">CCS01_00800</name>
</gene>
<evidence type="ECO:0000313" key="2">
    <source>
        <dbReference type="EMBL" id="PPQ39789.1"/>
    </source>
</evidence>
<sequence>MRSFTVQVTGGALEAAWWGPGPAEAPTLVLLHEGLGCVALWRDVPERLAAATGWGVFAYSRSGYGRSTPATLPRPLTYMHHEAQVVLPEVLEAAGIRRCALVGHSDGGSIAAIYAGSAGSAAPPAPSSPAILGLVTIAAHFFVEDINIASIERIKVEYETGPLRAKLARYHDDVDGAFYGWNGAWLDPDFRRFDITGFLPGIQVPILGLQGADDPYGTDEQLHVLKANVRAPVEIALIPGAKHSPHLEARDGTLAAITGFIAAIQRDFSS</sequence>
<dbReference type="RefSeq" id="WP_104516940.1">
    <property type="nucleotide sequence ID" value="NZ_NHRY01000030.1"/>
</dbReference>
<dbReference type="Gene3D" id="3.40.50.1820">
    <property type="entry name" value="alpha/beta hydrolase"/>
    <property type="match status" value="1"/>
</dbReference>
<dbReference type="Pfam" id="PF00561">
    <property type="entry name" value="Abhydrolase_1"/>
    <property type="match status" value="1"/>
</dbReference>
<organism evidence="2 3">
    <name type="scientific">Rhodopila globiformis</name>
    <name type="common">Rhodopseudomonas globiformis</name>
    <dbReference type="NCBI Taxonomy" id="1071"/>
    <lineage>
        <taxon>Bacteria</taxon>
        <taxon>Pseudomonadati</taxon>
        <taxon>Pseudomonadota</taxon>
        <taxon>Alphaproteobacteria</taxon>
        <taxon>Acetobacterales</taxon>
        <taxon>Acetobacteraceae</taxon>
        <taxon>Rhodopila</taxon>
    </lineage>
</organism>
<dbReference type="InterPro" id="IPR000073">
    <property type="entry name" value="AB_hydrolase_1"/>
</dbReference>
<dbReference type="SUPFAM" id="SSF53474">
    <property type="entry name" value="alpha/beta-Hydrolases"/>
    <property type="match status" value="1"/>
</dbReference>
<keyword evidence="2" id="KW-0378">Hydrolase</keyword>
<name>A0A2S6NP46_RHOGL</name>
<dbReference type="PANTHER" id="PTHR43689">
    <property type="entry name" value="HYDROLASE"/>
    <property type="match status" value="1"/>
</dbReference>
<dbReference type="EMBL" id="NHRY01000030">
    <property type="protein sequence ID" value="PPQ39789.1"/>
    <property type="molecule type" value="Genomic_DNA"/>
</dbReference>
<dbReference type="InterPro" id="IPR029058">
    <property type="entry name" value="AB_hydrolase_fold"/>
</dbReference>
<reference evidence="2 3" key="1">
    <citation type="journal article" date="2018" name="Arch. Microbiol.">
        <title>New insights into the metabolic potential of the phototrophic purple bacterium Rhodopila globiformis DSM 161(T) from its draft genome sequence and evidence for a vanadium-dependent nitrogenase.</title>
        <authorList>
            <person name="Imhoff J.F."/>
            <person name="Rahn T."/>
            <person name="Kunzel S."/>
            <person name="Neulinger S.C."/>
        </authorList>
    </citation>
    <scope>NUCLEOTIDE SEQUENCE [LARGE SCALE GENOMIC DNA]</scope>
    <source>
        <strain evidence="2 3">DSM 161</strain>
    </source>
</reference>
<dbReference type="GO" id="GO:0016787">
    <property type="term" value="F:hydrolase activity"/>
    <property type="evidence" value="ECO:0007669"/>
    <property type="project" value="UniProtKB-KW"/>
</dbReference>
<proteinExistence type="predicted"/>
<keyword evidence="3" id="KW-1185">Reference proteome</keyword>
<comment type="caution">
    <text evidence="2">The sequence shown here is derived from an EMBL/GenBank/DDBJ whole genome shotgun (WGS) entry which is preliminary data.</text>
</comment>
<evidence type="ECO:0000313" key="3">
    <source>
        <dbReference type="Proteomes" id="UP000239724"/>
    </source>
</evidence>
<feature type="domain" description="AB hydrolase-1" evidence="1">
    <location>
        <begin position="26"/>
        <end position="139"/>
    </location>
</feature>
<accession>A0A2S6NP46</accession>
<dbReference type="Proteomes" id="UP000239724">
    <property type="component" value="Unassembled WGS sequence"/>
</dbReference>
<dbReference type="AlphaFoldDB" id="A0A2S6NP46"/>